<dbReference type="Proteomes" id="UP001231189">
    <property type="component" value="Unassembled WGS sequence"/>
</dbReference>
<dbReference type="PANTHER" id="PTHR33223">
    <property type="entry name" value="CCHC-TYPE DOMAIN-CONTAINING PROTEIN"/>
    <property type="match status" value="1"/>
</dbReference>
<gene>
    <name evidence="1" type="ORF">QYE76_038568</name>
</gene>
<reference evidence="1" key="1">
    <citation type="submission" date="2023-07" db="EMBL/GenBank/DDBJ databases">
        <title>A chromosome-level genome assembly of Lolium multiflorum.</title>
        <authorList>
            <person name="Chen Y."/>
            <person name="Copetti D."/>
            <person name="Kolliker R."/>
            <person name="Studer B."/>
        </authorList>
    </citation>
    <scope>NUCLEOTIDE SEQUENCE</scope>
    <source>
        <strain evidence="1">02402/16</strain>
        <tissue evidence="1">Leaf</tissue>
    </source>
</reference>
<proteinExistence type="predicted"/>
<dbReference type="EMBL" id="JAUUTY010000002">
    <property type="protein sequence ID" value="KAK1677720.1"/>
    <property type="molecule type" value="Genomic_DNA"/>
</dbReference>
<sequence length="255" mass="28717">MAEGTPVTYEDLTEELKKKYDEVKAILEADLIGSFQRTRSHGIRWKGFSLKRLMEWTVYPFEKNAPGTSGTAGGASRSELEKQTWLAKYATPTNLQSSTPAASSELEKQAWLAKYATPANLELHSCTTTADQISTILRDQFGMVRKRRAIGYSKPYPNEYDLIPLPPKYRLPEFSKFSGSDGSSSIEHVSRYLAQLGTISASDELRVRFFARSLTGSAFGWYTSLPPDSIRTWKHWKNSSTCVSFERLPRLALPI</sequence>
<evidence type="ECO:0000313" key="1">
    <source>
        <dbReference type="EMBL" id="KAK1677720.1"/>
    </source>
</evidence>
<dbReference type="PANTHER" id="PTHR33223:SF8">
    <property type="entry name" value="OS04G0172440 PROTEIN"/>
    <property type="match status" value="1"/>
</dbReference>
<dbReference type="AlphaFoldDB" id="A0AAD8T7T9"/>
<evidence type="ECO:0000313" key="2">
    <source>
        <dbReference type="Proteomes" id="UP001231189"/>
    </source>
</evidence>
<accession>A0AAD8T7T9</accession>
<keyword evidence="2" id="KW-1185">Reference proteome</keyword>
<evidence type="ECO:0008006" key="3">
    <source>
        <dbReference type="Google" id="ProtNLM"/>
    </source>
</evidence>
<name>A0AAD8T7T9_LOLMU</name>
<comment type="caution">
    <text evidence="1">The sequence shown here is derived from an EMBL/GenBank/DDBJ whole genome shotgun (WGS) entry which is preliminary data.</text>
</comment>
<organism evidence="1 2">
    <name type="scientific">Lolium multiflorum</name>
    <name type="common">Italian ryegrass</name>
    <name type="synonym">Lolium perenne subsp. multiflorum</name>
    <dbReference type="NCBI Taxonomy" id="4521"/>
    <lineage>
        <taxon>Eukaryota</taxon>
        <taxon>Viridiplantae</taxon>
        <taxon>Streptophyta</taxon>
        <taxon>Embryophyta</taxon>
        <taxon>Tracheophyta</taxon>
        <taxon>Spermatophyta</taxon>
        <taxon>Magnoliopsida</taxon>
        <taxon>Liliopsida</taxon>
        <taxon>Poales</taxon>
        <taxon>Poaceae</taxon>
        <taxon>BOP clade</taxon>
        <taxon>Pooideae</taxon>
        <taxon>Poodae</taxon>
        <taxon>Poeae</taxon>
        <taxon>Poeae Chloroplast Group 2 (Poeae type)</taxon>
        <taxon>Loliodinae</taxon>
        <taxon>Loliinae</taxon>
        <taxon>Lolium</taxon>
    </lineage>
</organism>
<protein>
    <recommendedName>
        <fullName evidence="3">Retrotransposon gag domain-containing protein</fullName>
    </recommendedName>
</protein>